<dbReference type="InterPro" id="IPR036654">
    <property type="entry name" value="DNA_pol_III_psi_sf"/>
</dbReference>
<dbReference type="RefSeq" id="WP_025901157.1">
    <property type="nucleotide sequence ID" value="NZ_ATMJ01000012.1"/>
</dbReference>
<evidence type="ECO:0000313" key="2">
    <source>
        <dbReference type="EMBL" id="KFD20567.1"/>
    </source>
</evidence>
<keyword evidence="1 2" id="KW-0808">Transferase</keyword>
<organism evidence="2 3">
    <name type="scientific">Tatumella ptyseos ATCC 33301</name>
    <dbReference type="NCBI Taxonomy" id="1005995"/>
    <lineage>
        <taxon>Bacteria</taxon>
        <taxon>Pseudomonadati</taxon>
        <taxon>Pseudomonadota</taxon>
        <taxon>Gammaproteobacteria</taxon>
        <taxon>Enterobacterales</taxon>
        <taxon>Erwiniaceae</taxon>
        <taxon>Tatumella</taxon>
    </lineage>
</organism>
<gene>
    <name evidence="2" type="primary">holD</name>
    <name evidence="2" type="ORF">GTPT_1100</name>
</gene>
<proteinExistence type="predicted"/>
<dbReference type="EMBL" id="JMPR01000020">
    <property type="protein sequence ID" value="KFD20567.1"/>
    <property type="molecule type" value="Genomic_DNA"/>
</dbReference>
<dbReference type="OrthoDB" id="5682636at2"/>
<dbReference type="Pfam" id="PF03603">
    <property type="entry name" value="DNA_III_psi"/>
    <property type="match status" value="1"/>
</dbReference>
<dbReference type="eggNOG" id="COG3050">
    <property type="taxonomic scope" value="Bacteria"/>
</dbReference>
<reference evidence="2 3" key="1">
    <citation type="submission" date="2014-05" db="EMBL/GenBank/DDBJ databases">
        <title>ATOL: Assembling a taxonomically balanced genome-scale reconstruction of the evolutionary history of the Enterobacteriaceae.</title>
        <authorList>
            <person name="Plunkett G.III."/>
            <person name="Neeno-Eckwall E.C."/>
            <person name="Glasner J.D."/>
            <person name="Perna N.T."/>
        </authorList>
    </citation>
    <scope>NUCLEOTIDE SEQUENCE [LARGE SCALE GENOMIC DNA]</scope>
    <source>
        <strain evidence="2 3">ATCC 33301</strain>
    </source>
</reference>
<keyword evidence="1 2" id="KW-0548">Nucleotidyltransferase</keyword>
<evidence type="ECO:0000256" key="1">
    <source>
        <dbReference type="PIRNR" id="PIRNR029225"/>
    </source>
</evidence>
<keyword evidence="1" id="KW-0239">DNA-directed DNA polymerase</keyword>
<comment type="function">
    <text evidence="1">Part of the beta sliding clamp loading complex, which hydrolyzes ATP to load the beta clamp onto primed DNA to form the DNA replication pre-initiation complex. DNA polymerase III is a complex, multichain enzyme responsible for most of the replicative synthesis in bacteria. This DNA polymerase also exhibits 3' to 5' exonuclease activity.</text>
</comment>
<accession>A0A085JJC1</accession>
<dbReference type="GO" id="GO:0006260">
    <property type="term" value="P:DNA replication"/>
    <property type="evidence" value="ECO:0007669"/>
    <property type="project" value="UniProtKB-KW"/>
</dbReference>
<sequence length="136" mass="15513">MAGRRDWLLQQMGITQYRLHRPRVLRGEVAVRLRPETRLVIVTSETLSLTPAFMQDVLRTLALNEHQLLILTERQLSMLPAPVPCAVWLLGVPAEKQYAGVQLTTPPLAELIDNSEAKRNLWQQITTYDSHFSSRA</sequence>
<name>A0A085JJC1_9GAMM</name>
<comment type="caution">
    <text evidence="2">The sequence shown here is derived from an EMBL/GenBank/DDBJ whole genome shotgun (WGS) entry which is preliminary data.</text>
</comment>
<keyword evidence="1" id="KW-0235">DNA replication</keyword>
<protein>
    <recommendedName>
        <fullName evidence="1">DNA polymerase III subunit psi</fullName>
    </recommendedName>
</protein>
<dbReference type="Proteomes" id="UP000028602">
    <property type="component" value="Unassembled WGS sequence"/>
</dbReference>
<evidence type="ECO:0000313" key="3">
    <source>
        <dbReference type="Proteomes" id="UP000028602"/>
    </source>
</evidence>
<dbReference type="Gene3D" id="3.40.50.10220">
    <property type="entry name" value="DNA polymerase III, psi subunit"/>
    <property type="match status" value="1"/>
</dbReference>
<dbReference type="InterPro" id="IPR004615">
    <property type="entry name" value="DNA_pol_III_psi"/>
</dbReference>
<dbReference type="GO" id="GO:0008408">
    <property type="term" value="F:3'-5' exonuclease activity"/>
    <property type="evidence" value="ECO:0007669"/>
    <property type="project" value="InterPro"/>
</dbReference>
<dbReference type="SUPFAM" id="SSF102220">
    <property type="entry name" value="DNA polymerase III psi subunit"/>
    <property type="match status" value="1"/>
</dbReference>
<dbReference type="GO" id="GO:0003887">
    <property type="term" value="F:DNA-directed DNA polymerase activity"/>
    <property type="evidence" value="ECO:0007669"/>
    <property type="project" value="UniProtKB-KW"/>
</dbReference>
<keyword evidence="3" id="KW-1185">Reference proteome</keyword>
<dbReference type="AlphaFoldDB" id="A0A085JJC1"/>
<dbReference type="PIRSF" id="PIRSF029225">
    <property type="entry name" value="DNA_pol_III_psi"/>
    <property type="match status" value="1"/>
</dbReference>